<gene>
    <name evidence="1" type="ORF">TS59_0022</name>
</gene>
<dbReference type="RefSeq" id="WP_011166233.1">
    <property type="nucleotide sequence ID" value="NZ_CP011260.1"/>
</dbReference>
<evidence type="ECO:0000313" key="1">
    <source>
        <dbReference type="EMBL" id="KJQ45945.1"/>
    </source>
</evidence>
<name>A0AAE2JTH0_MYCMY</name>
<dbReference type="Gene3D" id="1.10.10.10">
    <property type="entry name" value="Winged helix-like DNA-binding domain superfamily/Winged helix DNA-binding domain"/>
    <property type="match status" value="1"/>
</dbReference>
<dbReference type="GO" id="GO:0003677">
    <property type="term" value="F:DNA binding"/>
    <property type="evidence" value="ECO:0007669"/>
    <property type="project" value="UniProtKB-KW"/>
</dbReference>
<sequence>MSVHENSNSVEIKTEDIVENMNLSSLEEDILNYCDKNQKISSLTELADEFDMSWITMQRTVKKLVKKNILKRIGSNKTGYWIRIDK</sequence>
<dbReference type="InterPro" id="IPR036388">
    <property type="entry name" value="WH-like_DNA-bd_sf"/>
</dbReference>
<comment type="caution">
    <text evidence="1">The sequence shown here is derived from an EMBL/GenBank/DDBJ whole genome shotgun (WGS) entry which is preliminary data.</text>
</comment>
<accession>A0AAE2JTH0</accession>
<proteinExistence type="predicted"/>
<dbReference type="AlphaFoldDB" id="A0AAE2JTH0"/>
<organism evidence="1 2">
    <name type="scientific">Mycoplasma mycoides subsp. mycoides</name>
    <dbReference type="NCBI Taxonomy" id="2103"/>
    <lineage>
        <taxon>Bacteria</taxon>
        <taxon>Bacillati</taxon>
        <taxon>Mycoplasmatota</taxon>
        <taxon>Mollicutes</taxon>
        <taxon>Mycoplasmataceae</taxon>
        <taxon>Mycoplasma</taxon>
    </lineage>
</organism>
<dbReference type="SUPFAM" id="SSF46785">
    <property type="entry name" value="Winged helix' DNA-binding domain"/>
    <property type="match status" value="1"/>
</dbReference>
<protein>
    <submittedName>
        <fullName evidence="1">Winged helix-turn-helix DNA-binding family protein</fullName>
    </submittedName>
</protein>
<dbReference type="InterPro" id="IPR036390">
    <property type="entry name" value="WH_DNA-bd_sf"/>
</dbReference>
<reference evidence="1 2" key="1">
    <citation type="submission" date="2015-02" db="EMBL/GenBank/DDBJ databases">
        <title>Mycoplasma mycoides subsp. mycoides strain:B237 Genome sequencing.</title>
        <authorList>
            <person name="Fischer A."/>
            <person name="Santana-Cruz I."/>
            <person name="Schieck E."/>
            <person name="Gourle H."/>
            <person name="Lambert M."/>
            <person name="Nadendla S."/>
            <person name="Miller R.A."/>
            <person name="Weber J."/>
            <person name="Bongcam-Rudloff E."/>
            <person name="Vashee S."/>
            <person name="Frey J."/>
            <person name="Jores J."/>
        </authorList>
    </citation>
    <scope>NUCLEOTIDE SEQUENCE [LARGE SCALE GENOMIC DNA]</scope>
    <source>
        <strain evidence="1 2">B237</strain>
    </source>
</reference>
<keyword evidence="1" id="KW-0238">DNA-binding</keyword>
<evidence type="ECO:0000313" key="2">
    <source>
        <dbReference type="Proteomes" id="UP000033624"/>
    </source>
</evidence>
<dbReference type="Proteomes" id="UP000033624">
    <property type="component" value="Unassembled WGS sequence"/>
</dbReference>
<dbReference type="EMBL" id="LAEW01000001">
    <property type="protein sequence ID" value="KJQ45945.1"/>
    <property type="molecule type" value="Genomic_DNA"/>
</dbReference>